<dbReference type="PANTHER" id="PTHR43798:SF5">
    <property type="entry name" value="MONOACYLGLYCEROL LIPASE ABHD6"/>
    <property type="match status" value="1"/>
</dbReference>
<accession>A0A485M7C5</accession>
<dbReference type="Pfam" id="PF12697">
    <property type="entry name" value="Abhydrolase_6"/>
    <property type="match status" value="1"/>
</dbReference>
<dbReference type="GO" id="GO:0004806">
    <property type="term" value="F:triacylglycerol lipase activity"/>
    <property type="evidence" value="ECO:0007669"/>
    <property type="project" value="UniProtKB-EC"/>
</dbReference>
<sequence length="325" mass="36390">MFRRYLTVAVLIGAVCLLCGCSGFQNSLFECSMSMEHRLSKLQEKSVQAGGLTFSYLERSGPGETIVLLHGFGADKDNWVRFVRHLPKEYRVIAIDLPGHGSTTQDPQATYTIDYLTQGFADAVQALNLDRFHLAGNSMGGFVSVLYSTGNPDHVLSLCLIDPAGAASPQPSDIQLAIDRGENPLVPKSREDFDTLMAYGFHDRPFIPWPINNVLADRYIERSAFNEKMWNDIHFHWKDVVPYLGSLQMRVFLIWGDKDRVLHVSSVSVYQRHIPQVETVILKDCGHVPMLELPKITAGHYTGFLEKCSQEPRASSQGTCPDSDR</sequence>
<dbReference type="PROSITE" id="PS51257">
    <property type="entry name" value="PROKAR_LIPOPROTEIN"/>
    <property type="match status" value="1"/>
</dbReference>
<dbReference type="EMBL" id="CAADRM010000141">
    <property type="protein sequence ID" value="VFU17887.1"/>
    <property type="molecule type" value="Genomic_DNA"/>
</dbReference>
<dbReference type="PRINTS" id="PR00111">
    <property type="entry name" value="ABHYDROLASE"/>
</dbReference>
<dbReference type="InterPro" id="IPR050266">
    <property type="entry name" value="AB_hydrolase_sf"/>
</dbReference>
<keyword evidence="2" id="KW-0378">Hydrolase</keyword>
<dbReference type="GO" id="GO:0047372">
    <property type="term" value="F:monoacylglycerol lipase activity"/>
    <property type="evidence" value="ECO:0007669"/>
    <property type="project" value="TreeGrafter"/>
</dbReference>
<gene>
    <name evidence="2" type="primary">lip</name>
    <name evidence="2" type="ORF">SCFA_740009</name>
</gene>
<organism evidence="2">
    <name type="scientific">anaerobic digester metagenome</name>
    <dbReference type="NCBI Taxonomy" id="1263854"/>
    <lineage>
        <taxon>unclassified sequences</taxon>
        <taxon>metagenomes</taxon>
        <taxon>ecological metagenomes</taxon>
    </lineage>
</organism>
<dbReference type="InterPro" id="IPR029058">
    <property type="entry name" value="AB_hydrolase_fold"/>
</dbReference>
<proteinExistence type="predicted"/>
<dbReference type="EC" id="3.1.1.3" evidence="2"/>
<evidence type="ECO:0000313" key="2">
    <source>
        <dbReference type="EMBL" id="VFU17887.1"/>
    </source>
</evidence>
<evidence type="ECO:0000259" key="1">
    <source>
        <dbReference type="Pfam" id="PF12697"/>
    </source>
</evidence>
<dbReference type="GO" id="GO:0046464">
    <property type="term" value="P:acylglycerol catabolic process"/>
    <property type="evidence" value="ECO:0007669"/>
    <property type="project" value="TreeGrafter"/>
</dbReference>
<protein>
    <submittedName>
        <fullName evidence="2">Lipase 3</fullName>
        <ecNumber evidence="2">3.1.1.3</ecNumber>
    </submittedName>
</protein>
<name>A0A485M7C5_9ZZZZ</name>
<feature type="domain" description="AB hydrolase-1" evidence="1">
    <location>
        <begin position="66"/>
        <end position="295"/>
    </location>
</feature>
<dbReference type="GO" id="GO:0016020">
    <property type="term" value="C:membrane"/>
    <property type="evidence" value="ECO:0007669"/>
    <property type="project" value="TreeGrafter"/>
</dbReference>
<dbReference type="InterPro" id="IPR000073">
    <property type="entry name" value="AB_hydrolase_1"/>
</dbReference>
<reference evidence="2" key="1">
    <citation type="submission" date="2019-03" db="EMBL/GenBank/DDBJ databases">
        <authorList>
            <person name="Hao L."/>
        </authorList>
    </citation>
    <scope>NUCLEOTIDE SEQUENCE</scope>
</reference>
<dbReference type="AlphaFoldDB" id="A0A485M7C5"/>
<dbReference type="PANTHER" id="PTHR43798">
    <property type="entry name" value="MONOACYLGLYCEROL LIPASE"/>
    <property type="match status" value="1"/>
</dbReference>
<dbReference type="Gene3D" id="3.40.50.1820">
    <property type="entry name" value="alpha/beta hydrolase"/>
    <property type="match status" value="1"/>
</dbReference>
<dbReference type="SUPFAM" id="SSF53474">
    <property type="entry name" value="alpha/beta-Hydrolases"/>
    <property type="match status" value="1"/>
</dbReference>